<gene>
    <name evidence="1" type="ORF">ARMGADRAFT_496457</name>
</gene>
<evidence type="ECO:0000313" key="1">
    <source>
        <dbReference type="EMBL" id="PBK99271.1"/>
    </source>
</evidence>
<dbReference type="InParanoid" id="A0A2H3DVM6"/>
<proteinExistence type="predicted"/>
<evidence type="ECO:0000313" key="2">
    <source>
        <dbReference type="Proteomes" id="UP000217790"/>
    </source>
</evidence>
<dbReference type="EMBL" id="KZ293647">
    <property type="protein sequence ID" value="PBK99271.1"/>
    <property type="molecule type" value="Genomic_DNA"/>
</dbReference>
<organism evidence="1 2">
    <name type="scientific">Armillaria gallica</name>
    <name type="common">Bulbous honey fungus</name>
    <name type="synonym">Armillaria bulbosa</name>
    <dbReference type="NCBI Taxonomy" id="47427"/>
    <lineage>
        <taxon>Eukaryota</taxon>
        <taxon>Fungi</taxon>
        <taxon>Dikarya</taxon>
        <taxon>Basidiomycota</taxon>
        <taxon>Agaricomycotina</taxon>
        <taxon>Agaricomycetes</taxon>
        <taxon>Agaricomycetidae</taxon>
        <taxon>Agaricales</taxon>
        <taxon>Marasmiineae</taxon>
        <taxon>Physalacriaceae</taxon>
        <taxon>Armillaria</taxon>
    </lineage>
</organism>
<protein>
    <recommendedName>
        <fullName evidence="3">F-box domain-containing protein</fullName>
    </recommendedName>
</protein>
<dbReference type="Proteomes" id="UP000217790">
    <property type="component" value="Unassembled WGS sequence"/>
</dbReference>
<keyword evidence="2" id="KW-1185">Reference proteome</keyword>
<accession>A0A2H3DVM6</accession>
<name>A0A2H3DVM6_ARMGA</name>
<evidence type="ECO:0008006" key="3">
    <source>
        <dbReference type="Google" id="ProtNLM"/>
    </source>
</evidence>
<sequence>MRHLLLSFELVSRSWKDVLDTFPNLRSYVDILIDRTPFSAYVCFFGICPALGSAHYRSRYAAVPTAPRSPVWMPFLLLSQMALFTVSRMAQTLHLCLHLSFPNLRELLLSSSETSEAAQHLYLGSLPSLRVFRATDVNNIDKLSLPRHQITHFTTMDEAGRGITGRLVIWMS</sequence>
<reference evidence="2" key="1">
    <citation type="journal article" date="2017" name="Nat. Ecol. Evol.">
        <title>Genome expansion and lineage-specific genetic innovations in the forest pathogenic fungi Armillaria.</title>
        <authorList>
            <person name="Sipos G."/>
            <person name="Prasanna A.N."/>
            <person name="Walter M.C."/>
            <person name="O'Connor E."/>
            <person name="Balint B."/>
            <person name="Krizsan K."/>
            <person name="Kiss B."/>
            <person name="Hess J."/>
            <person name="Varga T."/>
            <person name="Slot J."/>
            <person name="Riley R."/>
            <person name="Boka B."/>
            <person name="Rigling D."/>
            <person name="Barry K."/>
            <person name="Lee J."/>
            <person name="Mihaltcheva S."/>
            <person name="LaButti K."/>
            <person name="Lipzen A."/>
            <person name="Waldron R."/>
            <person name="Moloney N.M."/>
            <person name="Sperisen C."/>
            <person name="Kredics L."/>
            <person name="Vagvoelgyi C."/>
            <person name="Patrignani A."/>
            <person name="Fitzpatrick D."/>
            <person name="Nagy I."/>
            <person name="Doyle S."/>
            <person name="Anderson J.B."/>
            <person name="Grigoriev I.V."/>
            <person name="Gueldener U."/>
            <person name="Muensterkoetter M."/>
            <person name="Nagy L.G."/>
        </authorList>
    </citation>
    <scope>NUCLEOTIDE SEQUENCE [LARGE SCALE GENOMIC DNA]</scope>
    <source>
        <strain evidence="2">Ar21-2</strain>
    </source>
</reference>
<dbReference type="AlphaFoldDB" id="A0A2H3DVM6"/>